<keyword evidence="5" id="KW-0378">Hydrolase</keyword>
<evidence type="ECO:0000256" key="2">
    <source>
        <dbReference type="ARBA" id="ARBA00022525"/>
    </source>
</evidence>
<dbReference type="InterPro" id="IPR010126">
    <property type="entry name" value="Esterase_phb"/>
</dbReference>
<protein>
    <submittedName>
        <fullName evidence="9">Polyhydroxybutyrate depolymerase</fullName>
    </submittedName>
</protein>
<dbReference type="Gene3D" id="3.40.50.1820">
    <property type="entry name" value="alpha/beta hydrolase"/>
    <property type="match status" value="1"/>
</dbReference>
<dbReference type="PANTHER" id="PTHR38050:SF2">
    <property type="entry name" value="FERULOYL ESTERASE C-RELATED"/>
    <property type="match status" value="1"/>
</dbReference>
<dbReference type="GO" id="GO:0030600">
    <property type="term" value="F:feruloyl esterase activity"/>
    <property type="evidence" value="ECO:0007669"/>
    <property type="project" value="InterPro"/>
</dbReference>
<dbReference type="AlphaFoldDB" id="A0A840QD04"/>
<keyword evidence="3" id="KW-0858">Xylan degradation</keyword>
<dbReference type="Pfam" id="PF10503">
    <property type="entry name" value="Esterase_PHB"/>
    <property type="match status" value="1"/>
</dbReference>
<evidence type="ECO:0000256" key="4">
    <source>
        <dbReference type="ARBA" id="ARBA00022729"/>
    </source>
</evidence>
<accession>A0A840QD04</accession>
<keyword evidence="6" id="KW-0119">Carbohydrate metabolism</keyword>
<keyword evidence="2" id="KW-0964">Secreted</keyword>
<dbReference type="EMBL" id="JACHIW010000002">
    <property type="protein sequence ID" value="MBB5158276.1"/>
    <property type="molecule type" value="Genomic_DNA"/>
</dbReference>
<name>A0A840QD04_9PSEU</name>
<keyword evidence="7" id="KW-0624">Polysaccharide degradation</keyword>
<evidence type="ECO:0000256" key="6">
    <source>
        <dbReference type="ARBA" id="ARBA00023277"/>
    </source>
</evidence>
<dbReference type="RefSeq" id="WP_312864513.1">
    <property type="nucleotide sequence ID" value="NZ_JACHIW010000002.1"/>
</dbReference>
<keyword evidence="4 8" id="KW-0732">Signal</keyword>
<evidence type="ECO:0000256" key="8">
    <source>
        <dbReference type="SAM" id="SignalP"/>
    </source>
</evidence>
<comment type="subcellular location">
    <subcellularLocation>
        <location evidence="1">Secreted</location>
    </subcellularLocation>
</comment>
<reference evidence="9 10" key="1">
    <citation type="submission" date="2020-08" db="EMBL/GenBank/DDBJ databases">
        <title>Sequencing the genomes of 1000 actinobacteria strains.</title>
        <authorList>
            <person name="Klenk H.-P."/>
        </authorList>
    </citation>
    <scope>NUCLEOTIDE SEQUENCE [LARGE SCALE GENOMIC DNA]</scope>
    <source>
        <strain evidence="9 10">DSM 45584</strain>
    </source>
</reference>
<feature type="signal peptide" evidence="8">
    <location>
        <begin position="1"/>
        <end position="40"/>
    </location>
</feature>
<evidence type="ECO:0000256" key="5">
    <source>
        <dbReference type="ARBA" id="ARBA00022801"/>
    </source>
</evidence>
<evidence type="ECO:0000313" key="10">
    <source>
        <dbReference type="Proteomes" id="UP000584374"/>
    </source>
</evidence>
<evidence type="ECO:0000256" key="7">
    <source>
        <dbReference type="ARBA" id="ARBA00023326"/>
    </source>
</evidence>
<gene>
    <name evidence="9" type="ORF">BJ970_005875</name>
</gene>
<proteinExistence type="predicted"/>
<dbReference type="InterPro" id="IPR043595">
    <property type="entry name" value="FaeB/C/D"/>
</dbReference>
<organism evidence="9 10">
    <name type="scientific">Saccharopolyspora phatthalungensis</name>
    <dbReference type="NCBI Taxonomy" id="664693"/>
    <lineage>
        <taxon>Bacteria</taxon>
        <taxon>Bacillati</taxon>
        <taxon>Actinomycetota</taxon>
        <taxon>Actinomycetes</taxon>
        <taxon>Pseudonocardiales</taxon>
        <taxon>Pseudonocardiaceae</taxon>
        <taxon>Saccharopolyspora</taxon>
    </lineage>
</organism>
<evidence type="ECO:0000256" key="3">
    <source>
        <dbReference type="ARBA" id="ARBA00022651"/>
    </source>
</evidence>
<dbReference type="PANTHER" id="PTHR38050">
    <property type="match status" value="1"/>
</dbReference>
<dbReference type="GO" id="GO:0005576">
    <property type="term" value="C:extracellular region"/>
    <property type="evidence" value="ECO:0007669"/>
    <property type="project" value="UniProtKB-SubCell"/>
</dbReference>
<keyword evidence="10" id="KW-1185">Reference proteome</keyword>
<comment type="caution">
    <text evidence="9">The sequence shown here is derived from an EMBL/GenBank/DDBJ whole genome shotgun (WGS) entry which is preliminary data.</text>
</comment>
<evidence type="ECO:0000313" key="9">
    <source>
        <dbReference type="EMBL" id="MBB5158276.1"/>
    </source>
</evidence>
<evidence type="ECO:0000256" key="1">
    <source>
        <dbReference type="ARBA" id="ARBA00004613"/>
    </source>
</evidence>
<dbReference type="Proteomes" id="UP000584374">
    <property type="component" value="Unassembled WGS sequence"/>
</dbReference>
<feature type="chain" id="PRO_5032640897" evidence="8">
    <location>
        <begin position="41"/>
        <end position="293"/>
    </location>
</feature>
<dbReference type="SUPFAM" id="SSF53474">
    <property type="entry name" value="alpha/beta-Hydrolases"/>
    <property type="match status" value="1"/>
</dbReference>
<sequence>MPASTCPRRLSRATRARGLTARLLAVSMCMGLLITGTASASTTATGGAGCTLVPTSGTVSREAAGRTYHVNVPPGLPGPSVPLLLSLHGALQPYSLHERETRWSTAAADRHFIVAYPSAGAGLVWDADQRSADVTYLREVVKDISGSWCVDPRRIHVEGFSSGANMSARLACDAATVFASVAAYGGVSPSFTGSPCVPDRPIAVGLFHSDGDLISLPPLAVAHRDEWLRRNGCPATPVTEPGVPVEAAVYGPCRAGVEVVWRVYRGTHFWPADDNRTDIANRMWNFFLRNRLP</sequence>
<dbReference type="InterPro" id="IPR029058">
    <property type="entry name" value="AB_hydrolase_fold"/>
</dbReference>
<dbReference type="GO" id="GO:0045493">
    <property type="term" value="P:xylan catabolic process"/>
    <property type="evidence" value="ECO:0007669"/>
    <property type="project" value="UniProtKB-KW"/>
</dbReference>